<organism evidence="1 2">
    <name type="scientific">Leptospira weilii serovar Ranarum str. ICFT</name>
    <dbReference type="NCBI Taxonomy" id="1218598"/>
    <lineage>
        <taxon>Bacteria</taxon>
        <taxon>Pseudomonadati</taxon>
        <taxon>Spirochaetota</taxon>
        <taxon>Spirochaetia</taxon>
        <taxon>Leptospirales</taxon>
        <taxon>Leptospiraceae</taxon>
        <taxon>Leptospira</taxon>
    </lineage>
</organism>
<name>N1WQN4_9LEPT</name>
<dbReference type="AlphaFoldDB" id="N1WQN4"/>
<dbReference type="STRING" id="1218598.LEP1GSC060_2338"/>
<dbReference type="Proteomes" id="UP000012313">
    <property type="component" value="Unassembled WGS sequence"/>
</dbReference>
<sequence length="37" mass="4631">MNIQKIRFDFRFLIQRNSKKFLKNTLFEISLPFSVFY</sequence>
<comment type="caution">
    <text evidence="1">The sequence shown here is derived from an EMBL/GenBank/DDBJ whole genome shotgun (WGS) entry which is preliminary data.</text>
</comment>
<evidence type="ECO:0000313" key="1">
    <source>
        <dbReference type="EMBL" id="EMY79557.1"/>
    </source>
</evidence>
<gene>
    <name evidence="1" type="ORF">LEP1GSC060_2338</name>
</gene>
<evidence type="ECO:0000313" key="2">
    <source>
        <dbReference type="Proteomes" id="UP000012313"/>
    </source>
</evidence>
<keyword evidence="2" id="KW-1185">Reference proteome</keyword>
<dbReference type="EMBL" id="AOHC02000012">
    <property type="protein sequence ID" value="EMY79557.1"/>
    <property type="molecule type" value="Genomic_DNA"/>
</dbReference>
<protein>
    <submittedName>
        <fullName evidence="1">Uncharacterized protein</fullName>
    </submittedName>
</protein>
<reference evidence="1" key="1">
    <citation type="submission" date="2013-03" db="EMBL/GenBank/DDBJ databases">
        <authorList>
            <person name="Harkins D.M."/>
            <person name="Durkin A.S."/>
            <person name="Brinkac L.M."/>
            <person name="Haft D.H."/>
            <person name="Selengut J.D."/>
            <person name="Sanka R."/>
            <person name="DePew J."/>
            <person name="Purushe J."/>
            <person name="Hartskeerl R.A."/>
            <person name="Ahmed A."/>
            <person name="van der Linden H."/>
            <person name="Goris M.G.A."/>
            <person name="Vinetz J.M."/>
            <person name="Sutton G.G."/>
            <person name="Nierman W.C."/>
            <person name="Fouts D.E."/>
        </authorList>
    </citation>
    <scope>NUCLEOTIDE SEQUENCE [LARGE SCALE GENOMIC DNA]</scope>
    <source>
        <strain evidence="1">ICFT</strain>
    </source>
</reference>
<accession>N1WQN4</accession>
<proteinExistence type="predicted"/>